<keyword evidence="4" id="KW-1185">Reference proteome</keyword>
<feature type="region of interest" description="Disordered" evidence="1">
    <location>
        <begin position="1"/>
        <end position="69"/>
    </location>
</feature>
<name>A0AAV9GTK9_9PEZI</name>
<dbReference type="Pfam" id="PF14420">
    <property type="entry name" value="Clr5"/>
    <property type="match status" value="1"/>
</dbReference>
<dbReference type="SUPFAM" id="SSF48452">
    <property type="entry name" value="TPR-like"/>
    <property type="match status" value="2"/>
</dbReference>
<dbReference type="PANTHER" id="PTHR46082:SF6">
    <property type="entry name" value="AAA+ ATPASE DOMAIN-CONTAINING PROTEIN-RELATED"/>
    <property type="match status" value="1"/>
</dbReference>
<dbReference type="Pfam" id="PF13424">
    <property type="entry name" value="TPR_12"/>
    <property type="match status" value="2"/>
</dbReference>
<protein>
    <recommendedName>
        <fullName evidence="2">Clr5 domain-containing protein</fullName>
    </recommendedName>
</protein>
<proteinExistence type="predicted"/>
<comment type="caution">
    <text evidence="3">The sequence shown here is derived from an EMBL/GenBank/DDBJ whole genome shotgun (WGS) entry which is preliminary data.</text>
</comment>
<dbReference type="EMBL" id="MU865929">
    <property type="protein sequence ID" value="KAK4451095.1"/>
    <property type="molecule type" value="Genomic_DNA"/>
</dbReference>
<dbReference type="Pfam" id="PF13176">
    <property type="entry name" value="TPR_7"/>
    <property type="match status" value="1"/>
</dbReference>
<dbReference type="AlphaFoldDB" id="A0AAV9GTK9"/>
<dbReference type="InterPro" id="IPR053137">
    <property type="entry name" value="NLR-like"/>
</dbReference>
<sequence length="589" mass="66065">MDDHDFITPMDIDSNSGVAMPPATNFVSDPLSPTRFQSSTAPSGARNRRGTASRGPRSSTRKPKAPTIAEHAWESVKERIFELYVQDNQPLLQVVEEMRESHNFEATIRQYENRISKWGFDKKVKPSEMAFIIQRQQQRRAEEPTRRDLKFEVRGVLVTDDKITRAEKRNLPQPETVLSSSNVRELPIRELTRFCFLPTRVFSGIVNIDSQLPENLEYNLRQRLSNHGRLSGPTAPATLACLEDLGDFLHSQGRYKSAEDTFRKLAKARKSEQGVDSEPFIRAIQKLGDTLLCQGRAPDAEKILARAHTISKRLTGEDSPLTLGCLGSLASARLTLGHVEEARTAHLAALNTSTRVLGEQHLETLLHLLGAADACRAAGRLDEAEGLYRRLLQHADTTASSLSNKSLAGLAVIHTLRGQYADAVKLHPEALENVQGRGPQHPTTLSRRDDLAAAYCVSGRLHEAEKLCDEVFAEKSRVLGEEHPETILNRLLMANIRRRQGRLGDAETLCQQALERLERAFGTEHPRTVASMLLLVDIWQGQGQERRALELFERCVELRKMLLPEHPNTAMMVRRLEEWKGFALMGQGS</sequence>
<organism evidence="3 4">
    <name type="scientific">Podospora aff. communis PSN243</name>
    <dbReference type="NCBI Taxonomy" id="3040156"/>
    <lineage>
        <taxon>Eukaryota</taxon>
        <taxon>Fungi</taxon>
        <taxon>Dikarya</taxon>
        <taxon>Ascomycota</taxon>
        <taxon>Pezizomycotina</taxon>
        <taxon>Sordariomycetes</taxon>
        <taxon>Sordariomycetidae</taxon>
        <taxon>Sordariales</taxon>
        <taxon>Podosporaceae</taxon>
        <taxon>Podospora</taxon>
    </lineage>
</organism>
<evidence type="ECO:0000259" key="2">
    <source>
        <dbReference type="Pfam" id="PF14420"/>
    </source>
</evidence>
<dbReference type="InterPro" id="IPR019734">
    <property type="entry name" value="TPR_rpt"/>
</dbReference>
<gene>
    <name evidence="3" type="ORF">QBC34DRAFT_436679</name>
</gene>
<dbReference type="Pfam" id="PF13374">
    <property type="entry name" value="TPR_10"/>
    <property type="match status" value="2"/>
</dbReference>
<evidence type="ECO:0000256" key="1">
    <source>
        <dbReference type="SAM" id="MobiDB-lite"/>
    </source>
</evidence>
<dbReference type="Proteomes" id="UP001321760">
    <property type="component" value="Unassembled WGS sequence"/>
</dbReference>
<evidence type="ECO:0000313" key="4">
    <source>
        <dbReference type="Proteomes" id="UP001321760"/>
    </source>
</evidence>
<dbReference type="PANTHER" id="PTHR46082">
    <property type="entry name" value="ATP/GTP-BINDING PROTEIN-RELATED"/>
    <property type="match status" value="1"/>
</dbReference>
<dbReference type="Gene3D" id="1.25.40.10">
    <property type="entry name" value="Tetratricopeptide repeat domain"/>
    <property type="match status" value="2"/>
</dbReference>
<feature type="domain" description="Clr5" evidence="2">
    <location>
        <begin position="71"/>
        <end position="122"/>
    </location>
</feature>
<accession>A0AAV9GTK9</accession>
<evidence type="ECO:0000313" key="3">
    <source>
        <dbReference type="EMBL" id="KAK4451095.1"/>
    </source>
</evidence>
<dbReference type="InterPro" id="IPR025676">
    <property type="entry name" value="Clr5_dom"/>
</dbReference>
<dbReference type="InterPro" id="IPR011990">
    <property type="entry name" value="TPR-like_helical_dom_sf"/>
</dbReference>
<reference evidence="3" key="1">
    <citation type="journal article" date="2023" name="Mol. Phylogenet. Evol.">
        <title>Genome-scale phylogeny and comparative genomics of the fungal order Sordariales.</title>
        <authorList>
            <person name="Hensen N."/>
            <person name="Bonometti L."/>
            <person name="Westerberg I."/>
            <person name="Brannstrom I.O."/>
            <person name="Guillou S."/>
            <person name="Cros-Aarteil S."/>
            <person name="Calhoun S."/>
            <person name="Haridas S."/>
            <person name="Kuo A."/>
            <person name="Mondo S."/>
            <person name="Pangilinan J."/>
            <person name="Riley R."/>
            <person name="LaButti K."/>
            <person name="Andreopoulos B."/>
            <person name="Lipzen A."/>
            <person name="Chen C."/>
            <person name="Yan M."/>
            <person name="Daum C."/>
            <person name="Ng V."/>
            <person name="Clum A."/>
            <person name="Steindorff A."/>
            <person name="Ohm R.A."/>
            <person name="Martin F."/>
            <person name="Silar P."/>
            <person name="Natvig D.O."/>
            <person name="Lalanne C."/>
            <person name="Gautier V."/>
            <person name="Ament-Velasquez S.L."/>
            <person name="Kruys A."/>
            <person name="Hutchinson M.I."/>
            <person name="Powell A.J."/>
            <person name="Barry K."/>
            <person name="Miller A.N."/>
            <person name="Grigoriev I.V."/>
            <person name="Debuchy R."/>
            <person name="Gladieux P."/>
            <person name="Hiltunen Thoren M."/>
            <person name="Johannesson H."/>
        </authorList>
    </citation>
    <scope>NUCLEOTIDE SEQUENCE</scope>
    <source>
        <strain evidence="3">PSN243</strain>
    </source>
</reference>
<reference evidence="3" key="2">
    <citation type="submission" date="2023-05" db="EMBL/GenBank/DDBJ databases">
        <authorList>
            <consortium name="Lawrence Berkeley National Laboratory"/>
            <person name="Steindorff A."/>
            <person name="Hensen N."/>
            <person name="Bonometti L."/>
            <person name="Westerberg I."/>
            <person name="Brannstrom I.O."/>
            <person name="Guillou S."/>
            <person name="Cros-Aarteil S."/>
            <person name="Calhoun S."/>
            <person name="Haridas S."/>
            <person name="Kuo A."/>
            <person name="Mondo S."/>
            <person name="Pangilinan J."/>
            <person name="Riley R."/>
            <person name="Labutti K."/>
            <person name="Andreopoulos B."/>
            <person name="Lipzen A."/>
            <person name="Chen C."/>
            <person name="Yanf M."/>
            <person name="Daum C."/>
            <person name="Ng V."/>
            <person name="Clum A."/>
            <person name="Ohm R."/>
            <person name="Martin F."/>
            <person name="Silar P."/>
            <person name="Natvig D."/>
            <person name="Lalanne C."/>
            <person name="Gautier V."/>
            <person name="Ament-Velasquez S.L."/>
            <person name="Kruys A."/>
            <person name="Hutchinson M.I."/>
            <person name="Powell A.J."/>
            <person name="Barry K."/>
            <person name="Miller A.N."/>
            <person name="Grigoriev I.V."/>
            <person name="Debuchy R."/>
            <person name="Gladieux P."/>
            <person name="Thoren M.H."/>
            <person name="Johannesson H."/>
        </authorList>
    </citation>
    <scope>NUCLEOTIDE SEQUENCE</scope>
    <source>
        <strain evidence="3">PSN243</strain>
    </source>
</reference>